<dbReference type="Gene3D" id="1.25.40.10">
    <property type="entry name" value="Tetratricopeptide repeat domain"/>
    <property type="match status" value="1"/>
</dbReference>
<feature type="region of interest" description="Disordered" evidence="1">
    <location>
        <begin position="297"/>
        <end position="338"/>
    </location>
</feature>
<organism evidence="2 3">
    <name type="scientific">Pomacea canaliculata</name>
    <name type="common">Golden apple snail</name>
    <dbReference type="NCBI Taxonomy" id="400727"/>
    <lineage>
        <taxon>Eukaryota</taxon>
        <taxon>Metazoa</taxon>
        <taxon>Spiralia</taxon>
        <taxon>Lophotrochozoa</taxon>
        <taxon>Mollusca</taxon>
        <taxon>Gastropoda</taxon>
        <taxon>Caenogastropoda</taxon>
        <taxon>Architaenioglossa</taxon>
        <taxon>Ampullarioidea</taxon>
        <taxon>Ampullariidae</taxon>
        <taxon>Pomacea</taxon>
    </lineage>
</organism>
<comment type="caution">
    <text evidence="2">The sequence shown here is derived from an EMBL/GenBank/DDBJ whole genome shotgun (WGS) entry which is preliminary data.</text>
</comment>
<proteinExistence type="predicted"/>
<dbReference type="SUPFAM" id="SSF48452">
    <property type="entry name" value="TPR-like"/>
    <property type="match status" value="1"/>
</dbReference>
<feature type="compositionally biased region" description="Acidic residues" evidence="1">
    <location>
        <begin position="316"/>
        <end position="328"/>
    </location>
</feature>
<dbReference type="AlphaFoldDB" id="A0A2T7P891"/>
<dbReference type="OrthoDB" id="6078234at2759"/>
<keyword evidence="3" id="KW-1185">Reference proteome</keyword>
<evidence type="ECO:0000313" key="2">
    <source>
        <dbReference type="EMBL" id="PVD29647.1"/>
    </source>
</evidence>
<feature type="compositionally biased region" description="Basic and acidic residues" evidence="1">
    <location>
        <begin position="303"/>
        <end position="315"/>
    </location>
</feature>
<name>A0A2T7P891_POMCA</name>
<dbReference type="InterPro" id="IPR042342">
    <property type="entry name" value="TTC22"/>
</dbReference>
<dbReference type="EMBL" id="PZQS01000005">
    <property type="protein sequence ID" value="PVD29647.1"/>
    <property type="molecule type" value="Genomic_DNA"/>
</dbReference>
<sequence length="338" mass="38905">MHYPGVCLSPDICEPEKNRGDLVDQLEEFPHSFLMTDLQNKSKSYFERIKEGLVQGLKVGFKTTLETARAKNLLSYSLFLLGYPDEAIEEIDRALALEDQQTNIVSLANKAFIWISMDYYDQAQEQILVLQKLKTHSDFQYLETKAKGELAFSYTRMGPPFIPKTIKLFEEVLPKAREEEKFLWSFGLALTYRRAMHGQNIEVVTAIDNQEKSERTLNLLKYIIRESTSKNLQAKAYSELALLLNQNKTNESLNLEAGMSIEEACNKALELDKDDYSVLVKTGRLFRYLKETERSRQVPYRAHQAEDHQEGHGTEDVEEAGEDVEEEVECRKEQGAVR</sequence>
<dbReference type="PANTHER" id="PTHR16253">
    <property type="entry name" value="TETRATRICOPEPTIDE REPEAT PROTEIN 22"/>
    <property type="match status" value="1"/>
</dbReference>
<feature type="compositionally biased region" description="Basic and acidic residues" evidence="1">
    <location>
        <begin position="329"/>
        <end position="338"/>
    </location>
</feature>
<evidence type="ECO:0000313" key="3">
    <source>
        <dbReference type="Proteomes" id="UP000245119"/>
    </source>
</evidence>
<evidence type="ECO:0000256" key="1">
    <source>
        <dbReference type="SAM" id="MobiDB-lite"/>
    </source>
</evidence>
<accession>A0A2T7P891</accession>
<gene>
    <name evidence="2" type="ORF">C0Q70_08902</name>
</gene>
<protein>
    <submittedName>
        <fullName evidence="2">Uncharacterized protein</fullName>
    </submittedName>
</protein>
<dbReference type="STRING" id="400727.A0A2T7P891"/>
<dbReference type="PANTHER" id="PTHR16253:SF0">
    <property type="entry name" value="TETRATRICOPEPTIDE REPEAT PROTEIN 22"/>
    <property type="match status" value="1"/>
</dbReference>
<dbReference type="InterPro" id="IPR011990">
    <property type="entry name" value="TPR-like_helical_dom_sf"/>
</dbReference>
<dbReference type="Proteomes" id="UP000245119">
    <property type="component" value="Linkage Group LG5"/>
</dbReference>
<reference evidence="2 3" key="1">
    <citation type="submission" date="2018-04" db="EMBL/GenBank/DDBJ databases">
        <title>The genome of golden apple snail Pomacea canaliculata provides insight into stress tolerance and invasive adaptation.</title>
        <authorList>
            <person name="Liu C."/>
            <person name="Liu B."/>
            <person name="Ren Y."/>
            <person name="Zhang Y."/>
            <person name="Wang H."/>
            <person name="Li S."/>
            <person name="Jiang F."/>
            <person name="Yin L."/>
            <person name="Zhang G."/>
            <person name="Qian W."/>
            <person name="Fan W."/>
        </authorList>
    </citation>
    <scope>NUCLEOTIDE SEQUENCE [LARGE SCALE GENOMIC DNA]</scope>
    <source>
        <strain evidence="2">SZHN2017</strain>
        <tissue evidence="2">Muscle</tissue>
    </source>
</reference>